<sequence>MRYLPWLLVYVLVVQMSLDRHRNTALNDFHNEVSGDKGGYVVYLPAAFCYQFEARRFPADLDKTLGGGFALNRATNIVETKYPYGTALLQAPFWAVAQALSADKSGFSTAVRKSIDVAGATYLVAGLMLLAATLRRRFAWWVVVPTLALLLYGTNLLYYGAIETGMSHVYSFFAFALLLWLLGRAHVAEWCHLGAGRGREVLAVAATLGLIAALRPFNLVLAAPLLLWPAQPTEALAARLRGLLHWRTVGTVVAVMAVFWLPQMLYYHYAYGSYWVYSYGQEGFPYALTPRLAEVWFAPNNGAFLYNPLLLLILGPGVWLLGWGRSWWWAGLAALLWGLASYLYAAWWAYTLGCGYGGRGFVELYPVLAWPLAALTENVLVRRRWLVAALCLVLVNYNWRLMNNFDRCFYNKGDWDWPAYRTLLNRPPA</sequence>
<dbReference type="EMBL" id="CP094534">
    <property type="protein sequence ID" value="UOE35149.1"/>
    <property type="molecule type" value="Genomic_DNA"/>
</dbReference>
<organism evidence="2 3">
    <name type="scientific">Hymenobacter monticola</name>
    <dbReference type="NCBI Taxonomy" id="1705399"/>
    <lineage>
        <taxon>Bacteria</taxon>
        <taxon>Pseudomonadati</taxon>
        <taxon>Bacteroidota</taxon>
        <taxon>Cytophagia</taxon>
        <taxon>Cytophagales</taxon>
        <taxon>Hymenobacteraceae</taxon>
        <taxon>Hymenobacter</taxon>
    </lineage>
</organism>
<feature type="transmembrane region" description="Helical" evidence="1">
    <location>
        <begin position="138"/>
        <end position="158"/>
    </location>
</feature>
<feature type="transmembrane region" description="Helical" evidence="1">
    <location>
        <begin position="202"/>
        <end position="228"/>
    </location>
</feature>
<dbReference type="RefSeq" id="WP_243516683.1">
    <property type="nucleotide sequence ID" value="NZ_CP094534.1"/>
</dbReference>
<keyword evidence="1" id="KW-0472">Membrane</keyword>
<keyword evidence="1" id="KW-0812">Transmembrane</keyword>
<feature type="transmembrane region" description="Helical" evidence="1">
    <location>
        <begin position="385"/>
        <end position="402"/>
    </location>
</feature>
<feature type="transmembrane region" description="Helical" evidence="1">
    <location>
        <begin position="303"/>
        <end position="321"/>
    </location>
</feature>
<accession>A0ABY4B7J3</accession>
<feature type="transmembrane region" description="Helical" evidence="1">
    <location>
        <begin position="328"/>
        <end position="350"/>
    </location>
</feature>
<protein>
    <recommendedName>
        <fullName evidence="4">Glycosyltransferase RgtA/B/C/D-like domain-containing protein</fullName>
    </recommendedName>
</protein>
<dbReference type="Proteomes" id="UP000831390">
    <property type="component" value="Chromosome"/>
</dbReference>
<feature type="transmembrane region" description="Helical" evidence="1">
    <location>
        <begin position="165"/>
        <end position="182"/>
    </location>
</feature>
<evidence type="ECO:0000313" key="3">
    <source>
        <dbReference type="Proteomes" id="UP000831390"/>
    </source>
</evidence>
<gene>
    <name evidence="2" type="ORF">MTP16_05735</name>
</gene>
<reference evidence="2 3" key="1">
    <citation type="submission" date="2022-03" db="EMBL/GenBank/DDBJ databases">
        <title>Hymenobactersp. isolated from the air.</title>
        <authorList>
            <person name="Won M."/>
            <person name="Kwon S.-W."/>
        </authorList>
    </citation>
    <scope>NUCLEOTIDE SEQUENCE [LARGE SCALE GENOMIC DNA]</scope>
    <source>
        <strain evidence="2 3">KACC 22596</strain>
    </source>
</reference>
<feature type="transmembrane region" description="Helical" evidence="1">
    <location>
        <begin position="249"/>
        <end position="269"/>
    </location>
</feature>
<proteinExistence type="predicted"/>
<keyword evidence="1" id="KW-1133">Transmembrane helix</keyword>
<keyword evidence="3" id="KW-1185">Reference proteome</keyword>
<evidence type="ECO:0000256" key="1">
    <source>
        <dbReference type="SAM" id="Phobius"/>
    </source>
</evidence>
<name>A0ABY4B7J3_9BACT</name>
<evidence type="ECO:0000313" key="2">
    <source>
        <dbReference type="EMBL" id="UOE35149.1"/>
    </source>
</evidence>
<evidence type="ECO:0008006" key="4">
    <source>
        <dbReference type="Google" id="ProtNLM"/>
    </source>
</evidence>